<proteinExistence type="predicted"/>
<dbReference type="PANTHER" id="PTHR42771:SF2">
    <property type="entry name" value="IRON(3+)-HYDROXAMATE IMPORT ATP-BINDING PROTEIN FHUC"/>
    <property type="match status" value="1"/>
</dbReference>
<sequence>MGSPQTDHQKIEWALTQASLQDLRQRPLSTLSGGQRQRAWIAMAVAQDTDTIILDEPTTYLDLTHQLEVMQLVKKLNEQAHRTIIMALHTT</sequence>
<keyword evidence="3" id="KW-1003">Cell membrane</keyword>
<dbReference type="InterPro" id="IPR003439">
    <property type="entry name" value="ABC_transporter-like_ATP-bd"/>
</dbReference>
<dbReference type="SUPFAM" id="SSF52540">
    <property type="entry name" value="P-loop containing nucleoside triphosphate hydrolases"/>
    <property type="match status" value="1"/>
</dbReference>
<dbReference type="GO" id="GO:0016887">
    <property type="term" value="F:ATP hydrolysis activity"/>
    <property type="evidence" value="ECO:0007669"/>
    <property type="project" value="InterPro"/>
</dbReference>
<dbReference type="EMBL" id="NKCZ01000113">
    <property type="protein sequence ID" value="POD82963.1"/>
    <property type="molecule type" value="Genomic_DNA"/>
</dbReference>
<keyword evidence="4" id="KW-0406">Ion transport</keyword>
<dbReference type="GO" id="GO:0006811">
    <property type="term" value="P:monoatomic ion transport"/>
    <property type="evidence" value="ECO:0007669"/>
    <property type="project" value="UniProtKB-KW"/>
</dbReference>
<evidence type="ECO:0000256" key="1">
    <source>
        <dbReference type="ARBA" id="ARBA00004202"/>
    </source>
</evidence>
<evidence type="ECO:0000256" key="5">
    <source>
        <dbReference type="ARBA" id="ARBA00023136"/>
    </source>
</evidence>
<dbReference type="Proteomes" id="UP000236990">
    <property type="component" value="Unassembled WGS sequence"/>
</dbReference>
<name>A0A2S3U472_LACPN</name>
<keyword evidence="2" id="KW-0813">Transport</keyword>
<dbReference type="InterPro" id="IPR051535">
    <property type="entry name" value="Siderophore_ABC-ATPase"/>
</dbReference>
<dbReference type="GO" id="GO:0005886">
    <property type="term" value="C:plasma membrane"/>
    <property type="evidence" value="ECO:0007669"/>
    <property type="project" value="UniProtKB-SubCell"/>
</dbReference>
<comment type="caution">
    <text evidence="7">The sequence shown here is derived from an EMBL/GenBank/DDBJ whole genome shotgun (WGS) entry which is preliminary data.</text>
</comment>
<evidence type="ECO:0000256" key="2">
    <source>
        <dbReference type="ARBA" id="ARBA00022448"/>
    </source>
</evidence>
<organism evidence="7 8">
    <name type="scientific">Lactiplantibacillus plantarum subsp. plantarum</name>
    <dbReference type="NCBI Taxonomy" id="337330"/>
    <lineage>
        <taxon>Bacteria</taxon>
        <taxon>Bacillati</taxon>
        <taxon>Bacillota</taxon>
        <taxon>Bacilli</taxon>
        <taxon>Lactobacillales</taxon>
        <taxon>Lactobacillaceae</taxon>
        <taxon>Lactiplantibacillus</taxon>
    </lineage>
</organism>
<evidence type="ECO:0000313" key="7">
    <source>
        <dbReference type="EMBL" id="POD82963.1"/>
    </source>
</evidence>
<evidence type="ECO:0000313" key="8">
    <source>
        <dbReference type="Proteomes" id="UP000236990"/>
    </source>
</evidence>
<dbReference type="Gene3D" id="3.40.50.300">
    <property type="entry name" value="P-loop containing nucleotide triphosphate hydrolases"/>
    <property type="match status" value="1"/>
</dbReference>
<accession>A0A2S3U472</accession>
<comment type="subcellular location">
    <subcellularLocation>
        <location evidence="1">Cell membrane</location>
        <topology evidence="1">Peripheral membrane protein</topology>
    </subcellularLocation>
</comment>
<evidence type="ECO:0000256" key="4">
    <source>
        <dbReference type="ARBA" id="ARBA00023065"/>
    </source>
</evidence>
<keyword evidence="5" id="KW-0472">Membrane</keyword>
<keyword evidence="7" id="KW-0378">Hydrolase</keyword>
<dbReference type="EC" id="3.6.3.34" evidence="7"/>
<dbReference type="InterPro" id="IPR027417">
    <property type="entry name" value="P-loop_NTPase"/>
</dbReference>
<evidence type="ECO:0000259" key="6">
    <source>
        <dbReference type="Pfam" id="PF00005"/>
    </source>
</evidence>
<dbReference type="Pfam" id="PF00005">
    <property type="entry name" value="ABC_tran"/>
    <property type="match status" value="1"/>
</dbReference>
<dbReference type="AlphaFoldDB" id="A0A2S3U472"/>
<evidence type="ECO:0000256" key="3">
    <source>
        <dbReference type="ARBA" id="ARBA00022475"/>
    </source>
</evidence>
<dbReference type="GO" id="GO:0005524">
    <property type="term" value="F:ATP binding"/>
    <property type="evidence" value="ECO:0007669"/>
    <property type="project" value="InterPro"/>
</dbReference>
<reference evidence="7 8" key="1">
    <citation type="submission" date="2017-06" db="EMBL/GenBank/DDBJ databases">
        <title>Genome sequence of Lactobacillus plantarum subsp. plantarum strain SRCM101258.</title>
        <authorList>
            <person name="Cho S.H."/>
        </authorList>
    </citation>
    <scope>NUCLEOTIDE SEQUENCE [LARGE SCALE GENOMIC DNA]</scope>
    <source>
        <strain evidence="7 8">SRCM101258</strain>
    </source>
</reference>
<feature type="domain" description="ABC transporter" evidence="6">
    <location>
        <begin position="7"/>
        <end position="59"/>
    </location>
</feature>
<gene>
    <name evidence="7" type="ORF">S101258_02184</name>
</gene>
<dbReference type="PANTHER" id="PTHR42771">
    <property type="entry name" value="IRON(3+)-HYDROXAMATE IMPORT ATP-BINDING PROTEIN FHUC"/>
    <property type="match status" value="1"/>
</dbReference>
<protein>
    <submittedName>
        <fullName evidence="7">Iron-chelate-transporting ATPase</fullName>
        <ecNumber evidence="7">3.6.3.34</ecNumber>
    </submittedName>
</protein>